<keyword evidence="2" id="KW-1185">Reference proteome</keyword>
<sequence length="53" mass="6341">MNNQEQGLKMDIDIVIQEYKERVINLTDENIMLTIYIKQLEKKLKESLSDNKE</sequence>
<name>A0A3G3BW04_9CAUD</name>
<protein>
    <submittedName>
        <fullName evidence="1">Uncharacterized protein</fullName>
    </submittedName>
</protein>
<gene>
    <name evidence="1" type="ORF">vBBcoS136_00152</name>
</gene>
<proteinExistence type="predicted"/>
<accession>A0A3G3BW04</accession>
<dbReference type="Proteomes" id="UP000274199">
    <property type="component" value="Segment"/>
</dbReference>
<evidence type="ECO:0000313" key="1">
    <source>
        <dbReference type="EMBL" id="AYP68266.1"/>
    </source>
</evidence>
<evidence type="ECO:0000313" key="2">
    <source>
        <dbReference type="Proteomes" id="UP000274199"/>
    </source>
</evidence>
<reference evidence="1 2" key="1">
    <citation type="submission" date="2018-09" db="EMBL/GenBank/DDBJ databases">
        <title>Comparative Genomic Analysis of Eight Novel Haloalkaliphilic Bacteriophages from Lake Elmenteita, Kenya.</title>
        <authorList>
            <person name="Akhwale J.K."/>
        </authorList>
    </citation>
    <scope>NUCLEOTIDE SEQUENCE [LARGE SCALE GENOMIC DNA]</scope>
</reference>
<organism evidence="1 2">
    <name type="scientific">Bacillus phage vB_BcoS-136</name>
    <dbReference type="NCBI Taxonomy" id="2419619"/>
    <lineage>
        <taxon>Viruses</taxon>
        <taxon>Duplodnaviria</taxon>
        <taxon>Heunggongvirae</taxon>
        <taxon>Uroviricota</taxon>
        <taxon>Caudoviricetes</taxon>
        <taxon>Heleneionescovirinae</taxon>
        <taxon>Kenyattavirus</taxon>
        <taxon>Kenyattavirus kv136</taxon>
    </lineage>
</organism>
<dbReference type="EMBL" id="MH884508">
    <property type="protein sequence ID" value="AYP68266.1"/>
    <property type="molecule type" value="Genomic_DNA"/>
</dbReference>